<dbReference type="SMART" id="SM00822">
    <property type="entry name" value="PKS_KR"/>
    <property type="match status" value="1"/>
</dbReference>
<dbReference type="GO" id="GO:0016491">
    <property type="term" value="F:oxidoreductase activity"/>
    <property type="evidence" value="ECO:0007669"/>
    <property type="project" value="UniProtKB-KW"/>
</dbReference>
<dbReference type="InterPro" id="IPR036291">
    <property type="entry name" value="NAD(P)-bd_dom_sf"/>
</dbReference>
<dbReference type="EMBL" id="QPJU01000001">
    <property type="protein sequence ID" value="RCX11985.1"/>
    <property type="molecule type" value="Genomic_DNA"/>
</dbReference>
<dbReference type="OrthoDB" id="9804774at2"/>
<dbReference type="SUPFAM" id="SSF51735">
    <property type="entry name" value="NAD(P)-binding Rossmann-fold domains"/>
    <property type="match status" value="1"/>
</dbReference>
<evidence type="ECO:0000259" key="4">
    <source>
        <dbReference type="SMART" id="SM00822"/>
    </source>
</evidence>
<comment type="similarity">
    <text evidence="1 3">Belongs to the short-chain dehydrogenases/reductases (SDR) family.</text>
</comment>
<dbReference type="AlphaFoldDB" id="A0A369ASA1"/>
<gene>
    <name evidence="5" type="ORF">DFR45_101523</name>
</gene>
<dbReference type="PANTHER" id="PTHR45024">
    <property type="entry name" value="DEHYDROGENASES, SHORT CHAIN"/>
    <property type="match status" value="1"/>
</dbReference>
<protein>
    <submittedName>
        <fullName evidence="5">NAD(P)-dependent dehydrogenase (Short-subunit alcohol dehydrogenase family)</fullName>
    </submittedName>
</protein>
<dbReference type="PRINTS" id="PR00080">
    <property type="entry name" value="SDRFAMILY"/>
</dbReference>
<dbReference type="Gene3D" id="1.10.287.4290">
    <property type="match status" value="1"/>
</dbReference>
<dbReference type="InterPro" id="IPR051687">
    <property type="entry name" value="Peroxisomal_Beta-Oxidation"/>
</dbReference>
<evidence type="ECO:0000313" key="5">
    <source>
        <dbReference type="EMBL" id="RCX11985.1"/>
    </source>
</evidence>
<evidence type="ECO:0000256" key="1">
    <source>
        <dbReference type="ARBA" id="ARBA00006484"/>
    </source>
</evidence>
<proteinExistence type="inferred from homology"/>
<comment type="caution">
    <text evidence="5">The sequence shown here is derived from an EMBL/GenBank/DDBJ whole genome shotgun (WGS) entry which is preliminary data.</text>
</comment>
<evidence type="ECO:0000256" key="3">
    <source>
        <dbReference type="RuleBase" id="RU000363"/>
    </source>
</evidence>
<organism evidence="5 6">
    <name type="scientific">Extensimonas vulgaris</name>
    <dbReference type="NCBI Taxonomy" id="1031594"/>
    <lineage>
        <taxon>Bacteria</taxon>
        <taxon>Pseudomonadati</taxon>
        <taxon>Pseudomonadota</taxon>
        <taxon>Betaproteobacteria</taxon>
        <taxon>Burkholderiales</taxon>
        <taxon>Comamonadaceae</taxon>
        <taxon>Extensimonas</taxon>
    </lineage>
</organism>
<evidence type="ECO:0000313" key="6">
    <source>
        <dbReference type="Proteomes" id="UP000252174"/>
    </source>
</evidence>
<keyword evidence="2" id="KW-0560">Oxidoreductase</keyword>
<dbReference type="InterPro" id="IPR057326">
    <property type="entry name" value="KR_dom"/>
</dbReference>
<dbReference type="PANTHER" id="PTHR45024:SF2">
    <property type="entry name" value="SCP2 DOMAIN-CONTAINING PROTEIN"/>
    <property type="match status" value="1"/>
</dbReference>
<reference evidence="5 6" key="1">
    <citation type="submission" date="2018-07" db="EMBL/GenBank/DDBJ databases">
        <title>Genomic Encyclopedia of Type Strains, Phase IV (KMG-IV): sequencing the most valuable type-strain genomes for metagenomic binning, comparative biology and taxonomic classification.</title>
        <authorList>
            <person name="Goeker M."/>
        </authorList>
    </citation>
    <scope>NUCLEOTIDE SEQUENCE [LARGE SCALE GENOMIC DNA]</scope>
    <source>
        <strain evidence="5 6">DSM 100911</strain>
    </source>
</reference>
<dbReference type="Pfam" id="PF00106">
    <property type="entry name" value="adh_short"/>
    <property type="match status" value="1"/>
</dbReference>
<dbReference type="PRINTS" id="PR00081">
    <property type="entry name" value="GDHRDH"/>
</dbReference>
<dbReference type="InterPro" id="IPR002347">
    <property type="entry name" value="SDR_fam"/>
</dbReference>
<dbReference type="RefSeq" id="WP_114482108.1">
    <property type="nucleotide sequence ID" value="NZ_QPJU01000001.1"/>
</dbReference>
<dbReference type="Proteomes" id="UP000252174">
    <property type="component" value="Unassembled WGS sequence"/>
</dbReference>
<keyword evidence="6" id="KW-1185">Reference proteome</keyword>
<sequence>MSIRFDNRVAIVTGAGSGLGRSHALLLASRGAKVVVNDLGGAVDGSGGSLTPAQRVVAEIEAAGGAAIANADSVANPEGAKRMVQAAIDQWGRVDILVNNAGILRDRTILKMTPEDFDAVVAVHLAGSAYCTMAAWPHMKEANFGRIVMTTSAAGLFGNFGQANYAAAKLGIVGLMNALKHEGAKYDIRVNTVAPIALTRMTEDLISPDVKPRLKPEYVSSMVAWFCAPENQATGDIVEVGAGYYARVQIMEGEGVLLGDGQVPTPEEVRDHYARICDMRGAKPFESANEVMRRVFGEIQRPSK</sequence>
<accession>A0A369ASA1</accession>
<name>A0A369ASA1_9BURK</name>
<feature type="domain" description="Ketoreductase" evidence="4">
    <location>
        <begin position="8"/>
        <end position="204"/>
    </location>
</feature>
<evidence type="ECO:0000256" key="2">
    <source>
        <dbReference type="ARBA" id="ARBA00023002"/>
    </source>
</evidence>
<dbReference type="Gene3D" id="3.40.50.720">
    <property type="entry name" value="NAD(P)-binding Rossmann-like Domain"/>
    <property type="match status" value="1"/>
</dbReference>